<keyword evidence="1 6" id="KW-0479">Metal-binding</keyword>
<dbReference type="Pfam" id="PF00096">
    <property type="entry name" value="zf-C2H2"/>
    <property type="match status" value="2"/>
</dbReference>
<feature type="domain" description="ZAD" evidence="8">
    <location>
        <begin position="24"/>
        <end position="95"/>
    </location>
</feature>
<dbReference type="GO" id="GO:0000977">
    <property type="term" value="F:RNA polymerase II transcription regulatory region sequence-specific DNA binding"/>
    <property type="evidence" value="ECO:0007669"/>
    <property type="project" value="TreeGrafter"/>
</dbReference>
<dbReference type="PANTHER" id="PTHR24379">
    <property type="entry name" value="KRAB AND ZINC FINGER DOMAIN-CONTAINING"/>
    <property type="match status" value="1"/>
</dbReference>
<keyword evidence="2" id="KW-0677">Repeat</keyword>
<dbReference type="PROSITE" id="PS50157">
    <property type="entry name" value="ZINC_FINGER_C2H2_2"/>
    <property type="match status" value="6"/>
</dbReference>
<dbReference type="InterPro" id="IPR012934">
    <property type="entry name" value="Znf_AD"/>
</dbReference>
<keyword evidence="3 5" id="KW-0863">Zinc-finger</keyword>
<dbReference type="InterPro" id="IPR036236">
    <property type="entry name" value="Znf_C2H2_sf"/>
</dbReference>
<feature type="domain" description="C2H2-type" evidence="7">
    <location>
        <begin position="389"/>
        <end position="417"/>
    </location>
</feature>
<feature type="domain" description="C2H2-type" evidence="7">
    <location>
        <begin position="304"/>
        <end position="332"/>
    </location>
</feature>
<reference evidence="9 10" key="1">
    <citation type="submission" date="2015-04" db="EMBL/GenBank/DDBJ databases">
        <authorList>
            <person name="Syromyatnikov M.Y."/>
            <person name="Popov V.N."/>
        </authorList>
    </citation>
    <scope>NUCLEOTIDE SEQUENCE [LARGE SCALE GENOMIC DNA]</scope>
</reference>
<dbReference type="SMART" id="SM00868">
    <property type="entry name" value="zf-AD"/>
    <property type="match status" value="1"/>
</dbReference>
<dbReference type="STRING" id="568069.A0A1J1IMM8"/>
<dbReference type="PANTHER" id="PTHR24379:SF127">
    <property type="entry name" value="BLOODY FINGERS-RELATED"/>
    <property type="match status" value="1"/>
</dbReference>
<feature type="domain" description="C2H2-type" evidence="7">
    <location>
        <begin position="418"/>
        <end position="445"/>
    </location>
</feature>
<gene>
    <name evidence="9" type="ORF">CLUMA_CG012973</name>
</gene>
<dbReference type="PROSITE" id="PS00028">
    <property type="entry name" value="ZINC_FINGER_C2H2_1"/>
    <property type="match status" value="7"/>
</dbReference>
<dbReference type="GO" id="GO:0008270">
    <property type="term" value="F:zinc ion binding"/>
    <property type="evidence" value="ECO:0007669"/>
    <property type="project" value="UniProtKB-UniRule"/>
</dbReference>
<dbReference type="SMART" id="SM00355">
    <property type="entry name" value="ZnF_C2H2"/>
    <property type="match status" value="13"/>
</dbReference>
<dbReference type="SUPFAM" id="SSF57667">
    <property type="entry name" value="beta-beta-alpha zinc fingers"/>
    <property type="match status" value="6"/>
</dbReference>
<feature type="binding site" evidence="6">
    <location>
        <position position="71"/>
    </location>
    <ligand>
        <name>Zn(2+)</name>
        <dbReference type="ChEBI" id="CHEBI:29105"/>
    </ligand>
</feature>
<feature type="binding site" evidence="6">
    <location>
        <position position="26"/>
    </location>
    <ligand>
        <name>Zn(2+)</name>
        <dbReference type="ChEBI" id="CHEBI:29105"/>
    </ligand>
</feature>
<dbReference type="InterPro" id="IPR013087">
    <property type="entry name" value="Znf_C2H2_type"/>
</dbReference>
<dbReference type="AlphaFoldDB" id="A0A1J1IMM8"/>
<feature type="domain" description="C2H2-type" evidence="7">
    <location>
        <begin position="474"/>
        <end position="501"/>
    </location>
</feature>
<name>A0A1J1IMM8_9DIPT</name>
<sequence>MEVFQEFVSVKIEPEDEFTIQSSNYCRCCFKMLEVVDISYSTNLQMLNALTEITQLNLQPSDFASNFCNECVNDVQHFNSFRKLTIAKQKKFLKIIQNESYEELKELHTFTLTNIANDHLQPVVKLERINIPSKLEEELKLDELELTTPISKQPKIKRKVKGKLEVCPVCSTEVTKLTTHMLRYHPFFCEYCDFRGPNQLRLEKHIRTKHKNTFKPVCPICCKVLKNNVERHIKIVHENVKNYYCDLCNYGVFNKTGLLRHMQYQHLPKNLQCTECDYMTGVKRQLKKHFKKNHNQEEIKKHLVTCPLCGNIYKNQHSLDGHIKRVHQNIRNFTCDMCDYRTCTKAELNIHKNNKHSSKADFTCEVCGKVFFSQHSLNIHRKIHGEKSFICDMCDYKTSTKASLSTHNLNVHKSQRDHVCEICAKGFFTKHRLDDHIKIHGNKRFKCNRCEKRFLVKSRMREHVERVHLKMRHYVCGECGKRFSSSYKLNIHKLEHAGIRFPCFVPDCKSTFSNKDGSVFHLRHSHKLNKDEHKIYKEKLDEFNESLKKFK</sequence>
<dbReference type="GO" id="GO:0000981">
    <property type="term" value="F:DNA-binding transcription factor activity, RNA polymerase II-specific"/>
    <property type="evidence" value="ECO:0007669"/>
    <property type="project" value="TreeGrafter"/>
</dbReference>
<dbReference type="GO" id="GO:0005634">
    <property type="term" value="C:nucleus"/>
    <property type="evidence" value="ECO:0007669"/>
    <property type="project" value="InterPro"/>
</dbReference>
<evidence type="ECO:0000313" key="10">
    <source>
        <dbReference type="Proteomes" id="UP000183832"/>
    </source>
</evidence>
<feature type="domain" description="C2H2-type" evidence="7">
    <location>
        <begin position="362"/>
        <end position="389"/>
    </location>
</feature>
<organism evidence="9 10">
    <name type="scientific">Clunio marinus</name>
    <dbReference type="NCBI Taxonomy" id="568069"/>
    <lineage>
        <taxon>Eukaryota</taxon>
        <taxon>Metazoa</taxon>
        <taxon>Ecdysozoa</taxon>
        <taxon>Arthropoda</taxon>
        <taxon>Hexapoda</taxon>
        <taxon>Insecta</taxon>
        <taxon>Pterygota</taxon>
        <taxon>Neoptera</taxon>
        <taxon>Endopterygota</taxon>
        <taxon>Diptera</taxon>
        <taxon>Nematocera</taxon>
        <taxon>Chironomoidea</taxon>
        <taxon>Chironomidae</taxon>
        <taxon>Clunio</taxon>
    </lineage>
</organism>
<evidence type="ECO:0000256" key="3">
    <source>
        <dbReference type="ARBA" id="ARBA00022771"/>
    </source>
</evidence>
<dbReference type="OrthoDB" id="7755329at2759"/>
<evidence type="ECO:0000313" key="9">
    <source>
        <dbReference type="EMBL" id="CRK99721.1"/>
    </source>
</evidence>
<evidence type="ECO:0000259" key="7">
    <source>
        <dbReference type="PROSITE" id="PS50157"/>
    </source>
</evidence>
<evidence type="ECO:0000256" key="5">
    <source>
        <dbReference type="PROSITE-ProRule" id="PRU00042"/>
    </source>
</evidence>
<keyword evidence="4 6" id="KW-0862">Zinc</keyword>
<dbReference type="Proteomes" id="UP000183832">
    <property type="component" value="Unassembled WGS sequence"/>
</dbReference>
<feature type="binding site" evidence="6">
    <location>
        <position position="29"/>
    </location>
    <ligand>
        <name>Zn(2+)</name>
        <dbReference type="ChEBI" id="CHEBI:29105"/>
    </ligand>
</feature>
<accession>A0A1J1IMM8</accession>
<evidence type="ECO:0000256" key="6">
    <source>
        <dbReference type="PROSITE-ProRule" id="PRU01263"/>
    </source>
</evidence>
<dbReference type="Gene3D" id="3.30.160.60">
    <property type="entry name" value="Classic Zinc Finger"/>
    <property type="match status" value="6"/>
</dbReference>
<evidence type="ECO:0000256" key="4">
    <source>
        <dbReference type="ARBA" id="ARBA00022833"/>
    </source>
</evidence>
<dbReference type="EMBL" id="CVRI01000052">
    <property type="protein sequence ID" value="CRK99721.1"/>
    <property type="molecule type" value="Genomic_DNA"/>
</dbReference>
<feature type="domain" description="C2H2-type" evidence="7">
    <location>
        <begin position="445"/>
        <end position="473"/>
    </location>
</feature>
<proteinExistence type="predicted"/>
<evidence type="ECO:0000256" key="1">
    <source>
        <dbReference type="ARBA" id="ARBA00022723"/>
    </source>
</evidence>
<keyword evidence="10" id="KW-1185">Reference proteome</keyword>
<evidence type="ECO:0000259" key="8">
    <source>
        <dbReference type="PROSITE" id="PS51915"/>
    </source>
</evidence>
<evidence type="ECO:0000256" key="2">
    <source>
        <dbReference type="ARBA" id="ARBA00022737"/>
    </source>
</evidence>
<protein>
    <submittedName>
        <fullName evidence="9">CLUMA_CG012973, isoform A</fullName>
    </submittedName>
</protein>
<feature type="binding site" evidence="6">
    <location>
        <position position="68"/>
    </location>
    <ligand>
        <name>Zn(2+)</name>
        <dbReference type="ChEBI" id="CHEBI:29105"/>
    </ligand>
</feature>
<dbReference type="PROSITE" id="PS51915">
    <property type="entry name" value="ZAD"/>
    <property type="match status" value="1"/>
</dbReference>